<gene>
    <name evidence="5" type="ORF">GCM10009858_46500</name>
</gene>
<accession>A0ABP5ZUN5</accession>
<comment type="pathway">
    <text evidence="2">Cofactor biosynthesis; thiamine diphosphate biosynthesis.</text>
</comment>
<keyword evidence="3" id="KW-0784">Thiamine biosynthesis</keyword>
<dbReference type="InterPro" id="IPR036206">
    <property type="entry name" value="ThiamineP_synth_sf"/>
</dbReference>
<organism evidence="5 6">
    <name type="scientific">Terrabacter carboxydivorans</name>
    <dbReference type="NCBI Taxonomy" id="619730"/>
    <lineage>
        <taxon>Bacteria</taxon>
        <taxon>Bacillati</taxon>
        <taxon>Actinomycetota</taxon>
        <taxon>Actinomycetes</taxon>
        <taxon>Micrococcales</taxon>
        <taxon>Intrasporangiaceae</taxon>
        <taxon>Terrabacter</taxon>
    </lineage>
</organism>
<keyword evidence="6" id="KW-1185">Reference proteome</keyword>
<reference evidence="6" key="1">
    <citation type="journal article" date="2019" name="Int. J. Syst. Evol. Microbiol.">
        <title>The Global Catalogue of Microorganisms (GCM) 10K type strain sequencing project: providing services to taxonomists for standard genome sequencing and annotation.</title>
        <authorList>
            <consortium name="The Broad Institute Genomics Platform"/>
            <consortium name="The Broad Institute Genome Sequencing Center for Infectious Disease"/>
            <person name="Wu L."/>
            <person name="Ma J."/>
        </authorList>
    </citation>
    <scope>NUCLEOTIDE SEQUENCE [LARGE SCALE GENOMIC DNA]</scope>
    <source>
        <strain evidence="6">JCM 16259</strain>
    </source>
</reference>
<sequence>MTADLRRPGTTTRPDGAGAVLDWRWPQAGRVVMVVTDRSQVPPGRDLVDVVAAALEGGTHAVLARERDLPGEQRRTLVAALSALCTSAGAALLVSGPVPAGVPVSGIHLARDEPVPRTGQGRLHAGPLVGRSCHDLPELLRAGRERLDHVTLSPVAATASKPGYGPALRPEGLRELLTALHDGQDLPVPRVLALGGVDPTNAGRWVEAGADGVAVMGAVMRSSDPAETVRRVVRALDMAAPIAALKGLDR</sequence>
<evidence type="ECO:0000256" key="2">
    <source>
        <dbReference type="ARBA" id="ARBA00004948"/>
    </source>
</evidence>
<proteinExistence type="predicted"/>
<dbReference type="Proteomes" id="UP001500730">
    <property type="component" value="Unassembled WGS sequence"/>
</dbReference>
<dbReference type="EMBL" id="BAAARE010000043">
    <property type="protein sequence ID" value="GAA2503136.1"/>
    <property type="molecule type" value="Genomic_DNA"/>
</dbReference>
<evidence type="ECO:0000256" key="1">
    <source>
        <dbReference type="ARBA" id="ARBA00003814"/>
    </source>
</evidence>
<dbReference type="PANTHER" id="PTHR20857:SF15">
    <property type="entry name" value="THIAMINE-PHOSPHATE SYNTHASE"/>
    <property type="match status" value="1"/>
</dbReference>
<evidence type="ECO:0000256" key="3">
    <source>
        <dbReference type="ARBA" id="ARBA00022977"/>
    </source>
</evidence>
<dbReference type="RefSeq" id="WP_344257494.1">
    <property type="nucleotide sequence ID" value="NZ_BAAARE010000043.1"/>
</dbReference>
<dbReference type="PANTHER" id="PTHR20857">
    <property type="entry name" value="THIAMINE-PHOSPHATE PYROPHOSPHORYLASE"/>
    <property type="match status" value="1"/>
</dbReference>
<feature type="domain" description="Thiamine phosphate synthase/TenI" evidence="4">
    <location>
        <begin position="33"/>
        <end position="219"/>
    </location>
</feature>
<dbReference type="Pfam" id="PF02581">
    <property type="entry name" value="TMP-TENI"/>
    <property type="match status" value="1"/>
</dbReference>
<comment type="function">
    <text evidence="1">Condenses 4-methyl-5-(beta-hydroxyethyl)thiazole monophosphate (THZ-P) and 2-methyl-4-amino-5-hydroxymethyl pyrimidine pyrophosphate (HMP-PP) to form thiamine monophosphate (TMP).</text>
</comment>
<evidence type="ECO:0000313" key="6">
    <source>
        <dbReference type="Proteomes" id="UP001500730"/>
    </source>
</evidence>
<evidence type="ECO:0000259" key="4">
    <source>
        <dbReference type="Pfam" id="PF02581"/>
    </source>
</evidence>
<name>A0ABP5ZUN5_9MICO</name>
<dbReference type="InterPro" id="IPR022998">
    <property type="entry name" value="ThiamineP_synth_TenI"/>
</dbReference>
<dbReference type="CDD" id="cd00564">
    <property type="entry name" value="TMP_TenI"/>
    <property type="match status" value="1"/>
</dbReference>
<dbReference type="InterPro" id="IPR013785">
    <property type="entry name" value="Aldolase_TIM"/>
</dbReference>
<dbReference type="SUPFAM" id="SSF51391">
    <property type="entry name" value="Thiamin phosphate synthase"/>
    <property type="match status" value="1"/>
</dbReference>
<comment type="caution">
    <text evidence="5">The sequence shown here is derived from an EMBL/GenBank/DDBJ whole genome shotgun (WGS) entry which is preliminary data.</text>
</comment>
<protein>
    <recommendedName>
        <fullName evidence="4">Thiamine phosphate synthase/TenI domain-containing protein</fullName>
    </recommendedName>
</protein>
<evidence type="ECO:0000313" key="5">
    <source>
        <dbReference type="EMBL" id="GAA2503136.1"/>
    </source>
</evidence>
<dbReference type="Gene3D" id="3.20.20.70">
    <property type="entry name" value="Aldolase class I"/>
    <property type="match status" value="1"/>
</dbReference>